<feature type="region of interest" description="Disordered" evidence="4">
    <location>
        <begin position="1"/>
        <end position="29"/>
    </location>
</feature>
<evidence type="ECO:0008006" key="7">
    <source>
        <dbReference type="Google" id="ProtNLM"/>
    </source>
</evidence>
<dbReference type="GO" id="GO:0008783">
    <property type="term" value="F:agmatinase activity"/>
    <property type="evidence" value="ECO:0007669"/>
    <property type="project" value="TreeGrafter"/>
</dbReference>
<dbReference type="Proteomes" id="UP000466535">
    <property type="component" value="Unassembled WGS sequence"/>
</dbReference>
<evidence type="ECO:0000313" key="6">
    <source>
        <dbReference type="Proteomes" id="UP000466535"/>
    </source>
</evidence>
<dbReference type="InterPro" id="IPR023696">
    <property type="entry name" value="Ureohydrolase_dom_sf"/>
</dbReference>
<reference evidence="5 6" key="1">
    <citation type="submission" date="2019-12" db="EMBL/GenBank/DDBJ databases">
        <title>Isolation and characterization of three novel carbon monoxide-oxidizing members of Halobacteria from salione crusts and soils.</title>
        <authorList>
            <person name="Myers M.R."/>
            <person name="King G.M."/>
        </authorList>
    </citation>
    <scope>NUCLEOTIDE SEQUENCE [LARGE SCALE GENOMIC DNA]</scope>
    <source>
        <strain evidence="5 6">WSH3</strain>
    </source>
</reference>
<dbReference type="PANTHER" id="PTHR11358">
    <property type="entry name" value="ARGINASE/AGMATINASE"/>
    <property type="match status" value="1"/>
</dbReference>
<accession>A0A6B0T5H9</accession>
<organism evidence="5 6">
    <name type="scientific">Halovenus carboxidivorans</name>
    <dbReference type="NCBI Taxonomy" id="2692199"/>
    <lineage>
        <taxon>Archaea</taxon>
        <taxon>Methanobacteriati</taxon>
        <taxon>Methanobacteriota</taxon>
        <taxon>Stenosarchaea group</taxon>
        <taxon>Halobacteria</taxon>
        <taxon>Halobacteriales</taxon>
        <taxon>Haloarculaceae</taxon>
        <taxon>Halovenus</taxon>
    </lineage>
</organism>
<evidence type="ECO:0000313" key="5">
    <source>
        <dbReference type="EMBL" id="MXR50150.1"/>
    </source>
</evidence>
<keyword evidence="1" id="KW-0479">Metal-binding</keyword>
<keyword evidence="2" id="KW-0378">Hydrolase</keyword>
<dbReference type="Pfam" id="PF00491">
    <property type="entry name" value="Arginase"/>
    <property type="match status" value="1"/>
</dbReference>
<dbReference type="AlphaFoldDB" id="A0A6B0T5H9"/>
<dbReference type="GO" id="GO:0033389">
    <property type="term" value="P:putrescine biosynthetic process from arginine, via agmatine"/>
    <property type="evidence" value="ECO:0007669"/>
    <property type="project" value="TreeGrafter"/>
</dbReference>
<sequence>MPDSETETEVIEGGAASPAEETGAGESGSVGVVSLDARLDCQPGDGEPTNRSAYRQLLADGLDALAVLGARHFESSTAEADVLRDNDGTVVTAEEVADDPVEATDRALGAMEEVDHLYVSIDLSVLDAAAAPGVSDPAPGGLSTRELFRVVRLLTSDDRIAGVELVEAAPPLDRDGRTVEAAARAVAHAVGTIGE</sequence>
<dbReference type="PANTHER" id="PTHR11358:SF26">
    <property type="entry name" value="GUANIDINO ACID HYDROLASE, MITOCHONDRIAL"/>
    <property type="match status" value="1"/>
</dbReference>
<keyword evidence="6" id="KW-1185">Reference proteome</keyword>
<dbReference type="EMBL" id="WUUT01000001">
    <property type="protein sequence ID" value="MXR50150.1"/>
    <property type="molecule type" value="Genomic_DNA"/>
</dbReference>
<feature type="compositionally biased region" description="Low complexity" evidence="4">
    <location>
        <begin position="12"/>
        <end position="29"/>
    </location>
</feature>
<dbReference type="InterPro" id="IPR006035">
    <property type="entry name" value="Ureohydrolase"/>
</dbReference>
<dbReference type="Gene3D" id="3.40.800.10">
    <property type="entry name" value="Ureohydrolase domain"/>
    <property type="match status" value="1"/>
</dbReference>
<evidence type="ECO:0000256" key="4">
    <source>
        <dbReference type="SAM" id="MobiDB-lite"/>
    </source>
</evidence>
<dbReference type="SUPFAM" id="SSF52768">
    <property type="entry name" value="Arginase/deacetylase"/>
    <property type="match status" value="1"/>
</dbReference>
<feature type="compositionally biased region" description="Acidic residues" evidence="4">
    <location>
        <begin position="1"/>
        <end position="10"/>
    </location>
</feature>
<dbReference type="OrthoDB" id="7186at2157"/>
<comment type="similarity">
    <text evidence="3">Belongs to the arginase family.</text>
</comment>
<gene>
    <name evidence="5" type="ORF">GRX03_00805</name>
</gene>
<dbReference type="PROSITE" id="PS51409">
    <property type="entry name" value="ARGINASE_2"/>
    <property type="match status" value="1"/>
</dbReference>
<evidence type="ECO:0000256" key="2">
    <source>
        <dbReference type="ARBA" id="ARBA00022801"/>
    </source>
</evidence>
<evidence type="ECO:0000256" key="3">
    <source>
        <dbReference type="PROSITE-ProRule" id="PRU00742"/>
    </source>
</evidence>
<comment type="caution">
    <text evidence="5">The sequence shown here is derived from an EMBL/GenBank/DDBJ whole genome shotgun (WGS) entry which is preliminary data.</text>
</comment>
<proteinExistence type="inferred from homology"/>
<name>A0A6B0T5H9_9EURY</name>
<dbReference type="GO" id="GO:0046872">
    <property type="term" value="F:metal ion binding"/>
    <property type="evidence" value="ECO:0007669"/>
    <property type="project" value="UniProtKB-KW"/>
</dbReference>
<evidence type="ECO:0000256" key="1">
    <source>
        <dbReference type="ARBA" id="ARBA00022723"/>
    </source>
</evidence>
<protein>
    <recommendedName>
        <fullName evidence="7">Formimidoylglutamase</fullName>
    </recommendedName>
</protein>